<evidence type="ECO:0000256" key="7">
    <source>
        <dbReference type="ARBA" id="ARBA00023306"/>
    </source>
</evidence>
<feature type="domain" description="Septin-type G" evidence="10">
    <location>
        <begin position="149"/>
        <end position="421"/>
    </location>
</feature>
<organism evidence="11 12">
    <name type="scientific">Petromyzon marinus</name>
    <name type="common">Sea lamprey</name>
    <dbReference type="NCBI Taxonomy" id="7757"/>
    <lineage>
        <taxon>Eukaryota</taxon>
        <taxon>Metazoa</taxon>
        <taxon>Chordata</taxon>
        <taxon>Craniata</taxon>
        <taxon>Vertebrata</taxon>
        <taxon>Cyclostomata</taxon>
        <taxon>Hyperoartia</taxon>
        <taxon>Petromyzontiformes</taxon>
        <taxon>Petromyzontidae</taxon>
        <taxon>Petromyzon</taxon>
    </lineage>
</organism>
<sequence length="448" mass="50682">MQQQQQQQQQQQLMQQQQQFQKQQLQKQQQEHPVVAARVSEARMASPGGVISFGSQSQAMSEREGGELTPRATRNGFGSTEPPSGPPRATEPPSGPPRATEPPGGDGGVAPGEPALLPRPPWKGIGVELFGYVGIDAVLEQMRRKAMKQGLEFNVMIVGQSGLGKSTLVNTLFKSRVSRKSCTPNYQERILKTVEIQSVSHVIEERGVKMKLTVIDTPGFGDQINNENCWEPILKYIGEQYEKYLREEVRITRKRHIPDTRVHCCIYCIPPSGHSLRPLDVEFMQHLSKVVSVVPVITKADTLTLEERHLFRQRIQADLVAHGIDVYPQREFDEDEQGRLENAEVREKIPFAVVGSDREYQENGRRVLGRKTRWGLVEVENINHCEFALLRDLLIRSHMEDLKDVTHSILYETYRVRRLNETNGMAAWKSPSNGHREKDGGDLAESNI</sequence>
<dbReference type="GO" id="GO:0051301">
    <property type="term" value="P:cell division"/>
    <property type="evidence" value="ECO:0007669"/>
    <property type="project" value="UniProtKB-KW"/>
</dbReference>
<dbReference type="KEGG" id="pmrn:116949693"/>
<keyword evidence="2" id="KW-0963">Cytoplasm</keyword>
<feature type="compositionally biased region" description="Low complexity" evidence="9">
    <location>
        <begin position="1"/>
        <end position="28"/>
    </location>
</feature>
<dbReference type="GO" id="GO:0005525">
    <property type="term" value="F:GTP binding"/>
    <property type="evidence" value="ECO:0007669"/>
    <property type="project" value="UniProtKB-KW"/>
</dbReference>
<evidence type="ECO:0000259" key="10">
    <source>
        <dbReference type="PROSITE" id="PS51719"/>
    </source>
</evidence>
<evidence type="ECO:0000313" key="11">
    <source>
        <dbReference type="Proteomes" id="UP001318040"/>
    </source>
</evidence>
<comment type="similarity">
    <text evidence="8">Belongs to the TRAFAC class TrmE-Era-EngA-EngB-Septin-like GTPase superfamily. Septin GTPase family.</text>
</comment>
<reference evidence="12" key="1">
    <citation type="submission" date="2025-08" db="UniProtKB">
        <authorList>
            <consortium name="RefSeq"/>
        </authorList>
    </citation>
    <scope>IDENTIFICATION</scope>
    <source>
        <tissue evidence="12">Sperm</tissue>
    </source>
</reference>
<feature type="region of interest" description="Disordered" evidence="9">
    <location>
        <begin position="1"/>
        <end position="117"/>
    </location>
</feature>
<dbReference type="Gene3D" id="3.40.50.300">
    <property type="entry name" value="P-loop containing nucleotide triphosphate hydrolases"/>
    <property type="match status" value="1"/>
</dbReference>
<dbReference type="RefSeq" id="XP_032823167.1">
    <property type="nucleotide sequence ID" value="XM_032967276.1"/>
</dbReference>
<accession>A0AAJ7TSC6</accession>
<protein>
    <submittedName>
        <fullName evidence="12">Neuronal-specific septin-3-like isoform X1</fullName>
    </submittedName>
</protein>
<evidence type="ECO:0000256" key="9">
    <source>
        <dbReference type="SAM" id="MobiDB-lite"/>
    </source>
</evidence>
<evidence type="ECO:0000256" key="3">
    <source>
        <dbReference type="ARBA" id="ARBA00022618"/>
    </source>
</evidence>
<feature type="compositionally biased region" description="Pro residues" evidence="9">
    <location>
        <begin position="83"/>
        <end position="100"/>
    </location>
</feature>
<name>A0AAJ7TSC6_PETMA</name>
<keyword evidence="7" id="KW-0131">Cell cycle</keyword>
<keyword evidence="6" id="KW-0206">Cytoskeleton</keyword>
<keyword evidence="4 8" id="KW-0547">Nucleotide-binding</keyword>
<dbReference type="AlphaFoldDB" id="A0AAJ7TSC6"/>
<evidence type="ECO:0000256" key="8">
    <source>
        <dbReference type="RuleBase" id="RU004560"/>
    </source>
</evidence>
<keyword evidence="11" id="KW-1185">Reference proteome</keyword>
<evidence type="ECO:0000256" key="5">
    <source>
        <dbReference type="ARBA" id="ARBA00023134"/>
    </source>
</evidence>
<dbReference type="GO" id="GO:0005856">
    <property type="term" value="C:cytoskeleton"/>
    <property type="evidence" value="ECO:0007669"/>
    <property type="project" value="UniProtKB-SubCell"/>
</dbReference>
<evidence type="ECO:0000313" key="12">
    <source>
        <dbReference type="RefSeq" id="XP_032823167.1"/>
    </source>
</evidence>
<dbReference type="CDD" id="cd01850">
    <property type="entry name" value="CDC_Septin"/>
    <property type="match status" value="1"/>
</dbReference>
<dbReference type="FunFam" id="3.40.50.300:FF:000143">
    <property type="entry name" value="septin-9 isoform X1"/>
    <property type="match status" value="1"/>
</dbReference>
<gene>
    <name evidence="12" type="primary">LOC116949693</name>
</gene>
<comment type="subcellular location">
    <subcellularLocation>
        <location evidence="1">Cytoplasm</location>
        <location evidence="1">Cytoskeleton</location>
    </subcellularLocation>
</comment>
<evidence type="ECO:0000256" key="1">
    <source>
        <dbReference type="ARBA" id="ARBA00004245"/>
    </source>
</evidence>
<dbReference type="InterPro" id="IPR027417">
    <property type="entry name" value="P-loop_NTPase"/>
</dbReference>
<dbReference type="PANTHER" id="PTHR18884">
    <property type="entry name" value="SEPTIN"/>
    <property type="match status" value="1"/>
</dbReference>
<dbReference type="PROSITE" id="PS51719">
    <property type="entry name" value="G_SEPTIN"/>
    <property type="match status" value="1"/>
</dbReference>
<evidence type="ECO:0000256" key="2">
    <source>
        <dbReference type="ARBA" id="ARBA00022490"/>
    </source>
</evidence>
<keyword evidence="3" id="KW-0132">Cell division</keyword>
<keyword evidence="5 8" id="KW-0342">GTP-binding</keyword>
<dbReference type="InterPro" id="IPR016491">
    <property type="entry name" value="Septin"/>
</dbReference>
<feature type="region of interest" description="Disordered" evidence="9">
    <location>
        <begin position="425"/>
        <end position="448"/>
    </location>
</feature>
<dbReference type="Proteomes" id="UP001318040">
    <property type="component" value="Chromosome 37"/>
</dbReference>
<dbReference type="Pfam" id="PF00735">
    <property type="entry name" value="Septin"/>
    <property type="match status" value="1"/>
</dbReference>
<dbReference type="InterPro" id="IPR030379">
    <property type="entry name" value="G_SEPTIN_dom"/>
</dbReference>
<evidence type="ECO:0000256" key="6">
    <source>
        <dbReference type="ARBA" id="ARBA00023212"/>
    </source>
</evidence>
<dbReference type="SUPFAM" id="SSF52540">
    <property type="entry name" value="P-loop containing nucleoside triphosphate hydrolases"/>
    <property type="match status" value="1"/>
</dbReference>
<proteinExistence type="inferred from homology"/>
<evidence type="ECO:0000256" key="4">
    <source>
        <dbReference type="ARBA" id="ARBA00022741"/>
    </source>
</evidence>